<evidence type="ECO:0000313" key="1">
    <source>
        <dbReference type="EMBL" id="VTR94662.1"/>
    </source>
</evidence>
<organism evidence="1 2">
    <name type="scientific">Gemmata massiliana</name>
    <dbReference type="NCBI Taxonomy" id="1210884"/>
    <lineage>
        <taxon>Bacteria</taxon>
        <taxon>Pseudomonadati</taxon>
        <taxon>Planctomycetota</taxon>
        <taxon>Planctomycetia</taxon>
        <taxon>Gemmatales</taxon>
        <taxon>Gemmataceae</taxon>
        <taxon>Gemmata</taxon>
    </lineage>
</organism>
<dbReference type="RefSeq" id="WP_162669165.1">
    <property type="nucleotide sequence ID" value="NZ_LR593886.1"/>
</dbReference>
<dbReference type="KEGG" id="gms:SOIL9_30520"/>
<protein>
    <submittedName>
        <fullName evidence="1">Uncharacterized protein</fullName>
    </submittedName>
</protein>
<dbReference type="AlphaFoldDB" id="A0A6P2D5B1"/>
<gene>
    <name evidence="1" type="ORF">SOIL9_30520</name>
</gene>
<reference evidence="1 2" key="1">
    <citation type="submission" date="2019-05" db="EMBL/GenBank/DDBJ databases">
        <authorList>
            <consortium name="Science for Life Laboratories"/>
        </authorList>
    </citation>
    <scope>NUCLEOTIDE SEQUENCE [LARGE SCALE GENOMIC DNA]</scope>
    <source>
        <strain evidence="1">Soil9</strain>
    </source>
</reference>
<accession>A0A6P2D5B1</accession>
<keyword evidence="2" id="KW-1185">Reference proteome</keyword>
<sequence length="202" mass="21629">MSTQPVSVYTAVREILVADGTLTTDEIVTRAKARGVTKPDAVIRKVVNKTKSEMKLRSQKNKKAGRKLIQPLFPSPHTVARDVLAADPDLPSAVALSLIKARGVSRSDSEILEAIRKTRGVVRQKAKAVPAAARETTAPAPETLTEQAVFTGLALVNKTAHLCGGVAKAREIAEAIRSCGGIDTFLKRLELIAEILNSDTDL</sequence>
<name>A0A6P2D5B1_9BACT</name>
<evidence type="ECO:0000313" key="2">
    <source>
        <dbReference type="Proteomes" id="UP000464178"/>
    </source>
</evidence>
<proteinExistence type="predicted"/>
<dbReference type="EMBL" id="LR593886">
    <property type="protein sequence ID" value="VTR94662.1"/>
    <property type="molecule type" value="Genomic_DNA"/>
</dbReference>
<dbReference type="Proteomes" id="UP000464178">
    <property type="component" value="Chromosome"/>
</dbReference>